<dbReference type="AlphaFoldDB" id="A0A4Y2UL72"/>
<name>A0A4Y2UL72_ARAVE</name>
<comment type="caution">
    <text evidence="1">The sequence shown here is derived from an EMBL/GenBank/DDBJ whole genome shotgun (WGS) entry which is preliminary data.</text>
</comment>
<protein>
    <submittedName>
        <fullName evidence="1">Uncharacterized protein</fullName>
    </submittedName>
</protein>
<evidence type="ECO:0000313" key="1">
    <source>
        <dbReference type="EMBL" id="GBO12310.1"/>
    </source>
</evidence>
<proteinExistence type="predicted"/>
<sequence>MVGLSGISDYWGSTVLVRRMPDQFELNCQATEMHRQDGRRFGNARTFLLVAHFEYAVSLFARVFSYCPTTDSETTPLGRFYTGKGCRAMSRMSAFPEFFVGSRSVKCKRRPFILHFLPI</sequence>
<keyword evidence="2" id="KW-1185">Reference proteome</keyword>
<evidence type="ECO:0000313" key="2">
    <source>
        <dbReference type="Proteomes" id="UP000499080"/>
    </source>
</evidence>
<dbReference type="Proteomes" id="UP000499080">
    <property type="component" value="Unassembled WGS sequence"/>
</dbReference>
<dbReference type="EMBL" id="BGPR01036892">
    <property type="protein sequence ID" value="GBO12310.1"/>
    <property type="molecule type" value="Genomic_DNA"/>
</dbReference>
<gene>
    <name evidence="1" type="ORF">AVEN_257833_1</name>
</gene>
<reference evidence="1 2" key="1">
    <citation type="journal article" date="2019" name="Sci. Rep.">
        <title>Orb-weaving spider Araneus ventricosus genome elucidates the spidroin gene catalogue.</title>
        <authorList>
            <person name="Kono N."/>
            <person name="Nakamura H."/>
            <person name="Ohtoshi R."/>
            <person name="Moran D.A.P."/>
            <person name="Shinohara A."/>
            <person name="Yoshida Y."/>
            <person name="Fujiwara M."/>
            <person name="Mori M."/>
            <person name="Tomita M."/>
            <person name="Arakawa K."/>
        </authorList>
    </citation>
    <scope>NUCLEOTIDE SEQUENCE [LARGE SCALE GENOMIC DNA]</scope>
</reference>
<accession>A0A4Y2UL72</accession>
<organism evidence="1 2">
    <name type="scientific">Araneus ventricosus</name>
    <name type="common">Orbweaver spider</name>
    <name type="synonym">Epeira ventricosa</name>
    <dbReference type="NCBI Taxonomy" id="182803"/>
    <lineage>
        <taxon>Eukaryota</taxon>
        <taxon>Metazoa</taxon>
        <taxon>Ecdysozoa</taxon>
        <taxon>Arthropoda</taxon>
        <taxon>Chelicerata</taxon>
        <taxon>Arachnida</taxon>
        <taxon>Araneae</taxon>
        <taxon>Araneomorphae</taxon>
        <taxon>Entelegynae</taxon>
        <taxon>Araneoidea</taxon>
        <taxon>Araneidae</taxon>
        <taxon>Araneus</taxon>
    </lineage>
</organism>